<evidence type="ECO:0000313" key="2">
    <source>
        <dbReference type="EMBL" id="KAG1903531.1"/>
    </source>
</evidence>
<name>A0AAD4ECA0_9AGAM</name>
<dbReference type="GeneID" id="64669006"/>
<proteinExistence type="predicted"/>
<accession>A0AAD4ECA0</accession>
<gene>
    <name evidence="2" type="ORF">F5891DRAFT_946998</name>
</gene>
<feature type="region of interest" description="Disordered" evidence="1">
    <location>
        <begin position="1"/>
        <end position="22"/>
    </location>
</feature>
<organism evidence="2 3">
    <name type="scientific">Suillus fuscotomentosus</name>
    <dbReference type="NCBI Taxonomy" id="1912939"/>
    <lineage>
        <taxon>Eukaryota</taxon>
        <taxon>Fungi</taxon>
        <taxon>Dikarya</taxon>
        <taxon>Basidiomycota</taxon>
        <taxon>Agaricomycotina</taxon>
        <taxon>Agaricomycetes</taxon>
        <taxon>Agaricomycetidae</taxon>
        <taxon>Boletales</taxon>
        <taxon>Suillineae</taxon>
        <taxon>Suillaceae</taxon>
        <taxon>Suillus</taxon>
    </lineage>
</organism>
<comment type="caution">
    <text evidence="2">The sequence shown here is derived from an EMBL/GenBank/DDBJ whole genome shotgun (WGS) entry which is preliminary data.</text>
</comment>
<dbReference type="AlphaFoldDB" id="A0AAD4ECA0"/>
<protein>
    <submittedName>
        <fullName evidence="2">Uncharacterized protein</fullName>
    </submittedName>
</protein>
<dbReference type="EMBL" id="JABBWK010000012">
    <property type="protein sequence ID" value="KAG1903531.1"/>
    <property type="molecule type" value="Genomic_DNA"/>
</dbReference>
<keyword evidence="3" id="KW-1185">Reference proteome</keyword>
<sequence length="73" mass="8208">SFSSSGMPDRTPKGHSHTPGWVERVEWRKADTMNPDTYGNILPGVNAMVHTIGTLLDNTQCNEQPRQGFRRLI</sequence>
<dbReference type="RefSeq" id="XP_041229106.1">
    <property type="nucleotide sequence ID" value="XM_041374708.1"/>
</dbReference>
<dbReference type="Proteomes" id="UP001195769">
    <property type="component" value="Unassembled WGS sequence"/>
</dbReference>
<evidence type="ECO:0000256" key="1">
    <source>
        <dbReference type="SAM" id="MobiDB-lite"/>
    </source>
</evidence>
<evidence type="ECO:0000313" key="3">
    <source>
        <dbReference type="Proteomes" id="UP001195769"/>
    </source>
</evidence>
<reference evidence="2" key="1">
    <citation type="journal article" date="2020" name="New Phytol.">
        <title>Comparative genomics reveals dynamic genome evolution in host specialist ectomycorrhizal fungi.</title>
        <authorList>
            <person name="Lofgren L.A."/>
            <person name="Nguyen N.H."/>
            <person name="Vilgalys R."/>
            <person name="Ruytinx J."/>
            <person name="Liao H.L."/>
            <person name="Branco S."/>
            <person name="Kuo A."/>
            <person name="LaButti K."/>
            <person name="Lipzen A."/>
            <person name="Andreopoulos W."/>
            <person name="Pangilinan J."/>
            <person name="Riley R."/>
            <person name="Hundley H."/>
            <person name="Na H."/>
            <person name="Barry K."/>
            <person name="Grigoriev I.V."/>
            <person name="Stajich J.E."/>
            <person name="Kennedy P.G."/>
        </authorList>
    </citation>
    <scope>NUCLEOTIDE SEQUENCE</scope>
    <source>
        <strain evidence="2">FC203</strain>
    </source>
</reference>
<feature type="non-terminal residue" evidence="2">
    <location>
        <position position="1"/>
    </location>
</feature>